<organism evidence="1 2">
    <name type="scientific">Natronocella acetinitrilica</name>
    <dbReference type="NCBI Taxonomy" id="414046"/>
    <lineage>
        <taxon>Bacteria</taxon>
        <taxon>Pseudomonadati</taxon>
        <taxon>Pseudomonadota</taxon>
        <taxon>Gammaproteobacteria</taxon>
        <taxon>Chromatiales</taxon>
        <taxon>Ectothiorhodospiraceae</taxon>
        <taxon>Natronocella</taxon>
    </lineage>
</organism>
<evidence type="ECO:0000313" key="1">
    <source>
        <dbReference type="EMBL" id="MCP1675790.1"/>
    </source>
</evidence>
<dbReference type="RefSeq" id="WP_253479622.1">
    <property type="nucleotide sequence ID" value="NZ_JALJXV010000007.1"/>
</dbReference>
<name>A0AAE3G4P3_9GAMM</name>
<reference evidence="1" key="1">
    <citation type="submission" date="2022-03" db="EMBL/GenBank/DDBJ databases">
        <title>Genomic Encyclopedia of Type Strains, Phase III (KMG-III): the genomes of soil and plant-associated and newly described type strains.</title>
        <authorList>
            <person name="Whitman W."/>
        </authorList>
    </citation>
    <scope>NUCLEOTIDE SEQUENCE</scope>
    <source>
        <strain evidence="1">ANL 6-2</strain>
    </source>
</reference>
<comment type="caution">
    <text evidence="1">The sequence shown here is derived from an EMBL/GenBank/DDBJ whole genome shotgun (WGS) entry which is preliminary data.</text>
</comment>
<proteinExistence type="predicted"/>
<protein>
    <submittedName>
        <fullName evidence="1">Uncharacterized protein</fullName>
    </submittedName>
</protein>
<dbReference type="EMBL" id="JALJXV010000007">
    <property type="protein sequence ID" value="MCP1675790.1"/>
    <property type="molecule type" value="Genomic_DNA"/>
</dbReference>
<evidence type="ECO:0000313" key="2">
    <source>
        <dbReference type="Proteomes" id="UP001205843"/>
    </source>
</evidence>
<keyword evidence="2" id="KW-1185">Reference proteome</keyword>
<sequence>MMDAYPHSLVDGHVHFHPQYRRGSFLNAAADNFALQAGALNWGTDWVGILMLSEVRGRHWFQDLLSEAEQQRSADSPAGWRFAVMAGLTPSILARHPGRPDLLIIPGRQIITSEGLEVLALATASTLKDGLPLLQVLEWTEVDEAIAVIPWGAGKWLGRRGDLVDQLIRSDAWRQRILLGDSGGRPVAWCHPRHLETAHRLNIRVLPGTDPLPLAGEELRVGSYGAMIAARLDMTYPTAALKRLIRDPNVPLNPYGNLQTNTRFVRNQLRLRLRKVS</sequence>
<dbReference type="AlphaFoldDB" id="A0AAE3G4P3"/>
<gene>
    <name evidence="1" type="ORF">J2T57_002945</name>
</gene>
<dbReference type="Proteomes" id="UP001205843">
    <property type="component" value="Unassembled WGS sequence"/>
</dbReference>
<accession>A0AAE3G4P3</accession>